<dbReference type="EMBL" id="AEYP01029367">
    <property type="status" value="NOT_ANNOTATED_CDS"/>
    <property type="molecule type" value="Genomic_DNA"/>
</dbReference>
<dbReference type="PANTHER" id="PTHR16830:SF1">
    <property type="entry name" value="FYN-BINDING PROTEIN 2"/>
    <property type="match status" value="1"/>
</dbReference>
<dbReference type="Pfam" id="PF14603">
    <property type="entry name" value="hSH3"/>
    <property type="match status" value="1"/>
</dbReference>
<dbReference type="EMBL" id="AEYP01029364">
    <property type="status" value="NOT_ANNOTATED_CDS"/>
    <property type="molecule type" value="Genomic_DNA"/>
</dbReference>
<protein>
    <recommendedName>
        <fullName evidence="7">FYN-binding protein 2</fullName>
    </recommendedName>
    <alternativeName>
        <fullName evidence="8">Activation-dependent, raft-recruited ADAP-like phosphoprotein</fullName>
    </alternativeName>
</protein>
<evidence type="ECO:0000256" key="10">
    <source>
        <dbReference type="SAM" id="MobiDB-lite"/>
    </source>
</evidence>
<evidence type="ECO:0000313" key="12">
    <source>
        <dbReference type="Ensembl" id="ENSMPUP00000007202.1"/>
    </source>
</evidence>
<reference evidence="12" key="1">
    <citation type="submission" date="2024-06" db="UniProtKB">
        <authorList>
            <consortium name="Ensembl"/>
        </authorList>
    </citation>
    <scope>IDENTIFICATION</scope>
</reference>
<dbReference type="GO" id="GO:0033627">
    <property type="term" value="P:cell adhesion mediated by integrin"/>
    <property type="evidence" value="ECO:0007669"/>
    <property type="project" value="Ensembl"/>
</dbReference>
<dbReference type="GO" id="GO:0007229">
    <property type="term" value="P:integrin-mediated signaling pathway"/>
    <property type="evidence" value="ECO:0007669"/>
    <property type="project" value="InterPro"/>
</dbReference>
<dbReference type="EMBL" id="AEYP01029366">
    <property type="status" value="NOT_ANNOTATED_CDS"/>
    <property type="molecule type" value="Genomic_DNA"/>
</dbReference>
<organism evidence="12">
    <name type="scientific">Mustela putorius furo</name>
    <name type="common">European domestic ferret</name>
    <name type="synonym">Mustela furo</name>
    <dbReference type="NCBI Taxonomy" id="9669"/>
    <lineage>
        <taxon>Eukaryota</taxon>
        <taxon>Metazoa</taxon>
        <taxon>Chordata</taxon>
        <taxon>Craniata</taxon>
        <taxon>Vertebrata</taxon>
        <taxon>Euteleostomi</taxon>
        <taxon>Mammalia</taxon>
        <taxon>Eutheria</taxon>
        <taxon>Laurasiatheria</taxon>
        <taxon>Carnivora</taxon>
        <taxon>Caniformia</taxon>
        <taxon>Musteloidea</taxon>
        <taxon>Mustelidae</taxon>
        <taxon>Mustelinae</taxon>
        <taxon>Mustela</taxon>
    </lineage>
</organism>
<dbReference type="GO" id="GO:0072659">
    <property type="term" value="P:protein localization to plasma membrane"/>
    <property type="evidence" value="ECO:0007669"/>
    <property type="project" value="TreeGrafter"/>
</dbReference>
<feature type="domain" description="SH3" evidence="11">
    <location>
        <begin position="794"/>
        <end position="854"/>
    </location>
</feature>
<feature type="compositionally biased region" description="Basic and acidic residues" evidence="10">
    <location>
        <begin position="163"/>
        <end position="173"/>
    </location>
</feature>
<feature type="compositionally biased region" description="Basic and acidic residues" evidence="10">
    <location>
        <begin position="471"/>
        <end position="488"/>
    </location>
</feature>
<proteinExistence type="predicted"/>
<keyword evidence="3" id="KW-0597">Phosphoprotein</keyword>
<dbReference type="InterPro" id="IPR001452">
    <property type="entry name" value="SH3_domain"/>
</dbReference>
<dbReference type="HOGENOM" id="CLU_023222_0_0_1"/>
<dbReference type="PANTHER" id="PTHR16830">
    <property type="entry name" value="SH2 CONTAINING ADAPTOR PRAM-1 RELATED"/>
    <property type="match status" value="1"/>
</dbReference>
<feature type="compositionally biased region" description="Pro residues" evidence="10">
    <location>
        <begin position="363"/>
        <end position="373"/>
    </location>
</feature>
<gene>
    <name evidence="12" type="primary">FYB2</name>
</gene>
<evidence type="ECO:0000256" key="2">
    <source>
        <dbReference type="ARBA" id="ARBA00022443"/>
    </source>
</evidence>
<name>M3Y795_MUSPF</name>
<dbReference type="FunFam" id="2.30.30.40:FF:000220">
    <property type="entry name" value="FYN binding protein 2"/>
    <property type="match status" value="1"/>
</dbReference>
<dbReference type="InterPro" id="IPR036028">
    <property type="entry name" value="SH3-like_dom_sf"/>
</dbReference>
<comment type="function">
    <text evidence="5">Adapter protein that plays a role in T-cell receptor (TCR)-mediated activation of signaling pathways. Required for T-cell activation and integrin-mediated T-cell adhesion in response to TCR stimulation.</text>
</comment>
<keyword evidence="2 9" id="KW-0728">SH3 domain</keyword>
<comment type="subcellular location">
    <subcellularLocation>
        <location evidence="1">Membrane raft</location>
    </subcellularLocation>
</comment>
<dbReference type="STRING" id="9669.ENSMPUP00000007202"/>
<sequence>MECGRCPASAGKAPVPREGGAAPQVGQVGHLSSGVSRALGGDCSLASANKPKRTLGPRIQLWETAFVSQTLPRRKAMEGAIASPADSTYREGLRNFKELRAKFQKFDMPLPPGPIKFSAGVSQKGNIGNTQSTRILANGKSLSSSHSLLPLCSSAESQLLKDQETKLAQRSEIQKCSNSPGPLERSSGPAVNSQKSSPLLDRNPSNAEITNKRRVTMNESFKDKLWNWEKFSSQKSESSSASLLARCACRICHAEEQKSRGLLPKEPRIMLEIKGTQTLPSQRHLVAQRESLTFPEDPTFLLFQHGKKNLENPLPEKSPVRGSCQLVYESELSSQAPDSEKQSVDKHQQLLKTKPLPSIESLGPPPPKPPKPPVVNLQAFQKQAATISKTHTEAAVEEGCLPPESAEFEEPHNYEATISYLKHSGNSINLCTAKEIADSTYEVEIEEPQKPRKNGLHQELSPKYEDEDEDKKEKEKEPCELEPQKPQKDLPSSHLFKYSLIRSALEVFLHPVSQPRERTSPPPFLSQRTTQLQTALATWYLKGATRGGMLGRKQVMKVLGGRRSMLPRKQGPVSDATQTKACLQDPKLARHSLGHCGYVETLEDTTEMPDGGACKPHSNSEETYDDVEYPGRAGPQSDLSNSFASDNEENNEEMYEEVYKTKSNYPKIDLDGKEALKRLRKFFKKEKDRFKMKKNKLKENVSAFSISLPDLELRSQEAIIYDNVDISEKESRDENKLKTWKPKFLMAKEKKERKGAEESERNFFRTKKQNLEKMRMEKEEKRFREQFEYDKEITVINTAVACSSNSRNGIFDLPITPGEELQVIDTTEENLVICRNSKGKYGYVLIEHLDFKHQGWSP</sequence>
<feature type="region of interest" description="Disordered" evidence="10">
    <location>
        <begin position="445"/>
        <end position="493"/>
    </location>
</feature>
<evidence type="ECO:0000256" key="1">
    <source>
        <dbReference type="ARBA" id="ARBA00004285"/>
    </source>
</evidence>
<dbReference type="eggNOG" id="ENOG502RXZD">
    <property type="taxonomic scope" value="Eukaryota"/>
</dbReference>
<dbReference type="InterPro" id="IPR029294">
    <property type="entry name" value="hSH3"/>
</dbReference>
<dbReference type="EMBL" id="AEYP01029368">
    <property type="status" value="NOT_ANNOTATED_CDS"/>
    <property type="molecule type" value="Genomic_DNA"/>
</dbReference>
<dbReference type="Ensembl" id="ENSMPUT00000007321.1">
    <property type="protein sequence ID" value="ENSMPUP00000007202.1"/>
    <property type="gene ID" value="ENSMPUG00000007259.1"/>
</dbReference>
<dbReference type="GeneTree" id="ENSGT00530000063460"/>
<dbReference type="GO" id="GO:0001772">
    <property type="term" value="C:immunological synapse"/>
    <property type="evidence" value="ECO:0007669"/>
    <property type="project" value="Ensembl"/>
</dbReference>
<accession>M3Y795</accession>
<evidence type="ECO:0000256" key="7">
    <source>
        <dbReference type="ARBA" id="ARBA00068977"/>
    </source>
</evidence>
<dbReference type="GO" id="GO:0050852">
    <property type="term" value="P:T cell receptor signaling pathway"/>
    <property type="evidence" value="ECO:0007669"/>
    <property type="project" value="Ensembl"/>
</dbReference>
<dbReference type="OMA" id="KPWKNFP"/>
<evidence type="ECO:0000256" key="9">
    <source>
        <dbReference type="PROSITE-ProRule" id="PRU00192"/>
    </source>
</evidence>
<dbReference type="GO" id="GO:0045121">
    <property type="term" value="C:membrane raft"/>
    <property type="evidence" value="ECO:0007669"/>
    <property type="project" value="UniProtKB-SubCell"/>
</dbReference>
<evidence type="ECO:0000259" key="11">
    <source>
        <dbReference type="PROSITE" id="PS50002"/>
    </source>
</evidence>
<dbReference type="EMBL" id="AEYP01029365">
    <property type="status" value="NOT_ANNOTATED_CDS"/>
    <property type="molecule type" value="Genomic_DNA"/>
</dbReference>
<dbReference type="Gene3D" id="2.30.30.40">
    <property type="entry name" value="SH3 Domains"/>
    <property type="match status" value="1"/>
</dbReference>
<dbReference type="InterPro" id="IPR043443">
    <property type="entry name" value="FYB1/2-like"/>
</dbReference>
<feature type="region of interest" description="Disordered" evidence="10">
    <location>
        <begin position="355"/>
        <end position="406"/>
    </location>
</feature>
<dbReference type="PROSITE" id="PS50002">
    <property type="entry name" value="SH3"/>
    <property type="match status" value="1"/>
</dbReference>
<dbReference type="SUPFAM" id="SSF50044">
    <property type="entry name" value="SH3-domain"/>
    <property type="match status" value="1"/>
</dbReference>
<feature type="compositionally biased region" description="Polar residues" evidence="10">
    <location>
        <begin position="378"/>
        <end position="389"/>
    </location>
</feature>
<evidence type="ECO:0000256" key="6">
    <source>
        <dbReference type="ARBA" id="ARBA00062840"/>
    </source>
</evidence>
<comment type="subunit">
    <text evidence="6">Interacts with SKAP1, LCK and FYN. The phosphorylated form interacts with LCP2.</text>
</comment>
<evidence type="ECO:0000256" key="5">
    <source>
        <dbReference type="ARBA" id="ARBA00060088"/>
    </source>
</evidence>
<feature type="region of interest" description="Disordered" evidence="10">
    <location>
        <begin position="606"/>
        <end position="650"/>
    </location>
</feature>
<dbReference type="EMBL" id="AEYP01029369">
    <property type="status" value="NOT_ANNOTATED_CDS"/>
    <property type="molecule type" value="Genomic_DNA"/>
</dbReference>
<evidence type="ECO:0000256" key="8">
    <source>
        <dbReference type="ARBA" id="ARBA00079345"/>
    </source>
</evidence>
<dbReference type="InParanoid" id="M3Y795"/>
<feature type="region of interest" description="Disordered" evidence="10">
    <location>
        <begin position="1"/>
        <end position="24"/>
    </location>
</feature>
<feature type="compositionally biased region" description="Polar residues" evidence="10">
    <location>
        <begin position="189"/>
        <end position="209"/>
    </location>
</feature>
<dbReference type="AlphaFoldDB" id="M3Y795"/>
<evidence type="ECO:0000256" key="3">
    <source>
        <dbReference type="ARBA" id="ARBA00022553"/>
    </source>
</evidence>
<feature type="region of interest" description="Disordered" evidence="10">
    <location>
        <begin position="163"/>
        <end position="211"/>
    </location>
</feature>
<keyword evidence="4" id="KW-0472">Membrane</keyword>
<evidence type="ECO:0000256" key="4">
    <source>
        <dbReference type="ARBA" id="ARBA00023136"/>
    </source>
</evidence>